<keyword evidence="2" id="KW-1185">Reference proteome</keyword>
<dbReference type="Proteomes" id="UP000245872">
    <property type="component" value="Chromosome"/>
</dbReference>
<evidence type="ECO:0000313" key="2">
    <source>
        <dbReference type="Proteomes" id="UP000245872"/>
    </source>
</evidence>
<proteinExistence type="predicted"/>
<accession>A0A2Z3L7P8</accession>
<evidence type="ECO:0000313" key="1">
    <source>
        <dbReference type="EMBL" id="AWN81577.1"/>
    </source>
</evidence>
<protein>
    <recommendedName>
        <fullName evidence="3">NADPH-dependent FMN reductase-like domain-containing protein</fullName>
    </recommendedName>
</protein>
<organism evidence="1 2">
    <name type="scientific">Candidatus Cardinium hertigii</name>
    <dbReference type="NCBI Taxonomy" id="247481"/>
    <lineage>
        <taxon>Bacteria</taxon>
        <taxon>Pseudomonadati</taxon>
        <taxon>Bacteroidota</taxon>
        <taxon>Cytophagia</taxon>
        <taxon>Cytophagales</taxon>
        <taxon>Amoebophilaceae</taxon>
        <taxon>Candidatus Cardinium</taxon>
    </lineage>
</organism>
<reference evidence="1 2" key="1">
    <citation type="submission" date="2018-05" db="EMBL/GenBank/DDBJ databases">
        <title>Candidatus Cardinium hertigii Genome Assembly.</title>
        <authorList>
            <person name="Showmaker K.C."/>
            <person name="Walden K.O."/>
            <person name="Fields C.J."/>
            <person name="Lambert K.N."/>
            <person name="Hudson M.E."/>
        </authorList>
    </citation>
    <scope>NUCLEOTIDE SEQUENCE [LARGE SCALE GENOMIC DNA]</scope>
    <source>
        <strain evidence="2">cHgTN10</strain>
    </source>
</reference>
<dbReference type="AlphaFoldDB" id="A0A2Z3L7P8"/>
<name>A0A2Z3L7P8_9BACT</name>
<gene>
    <name evidence="1" type="ORF">DK880_00245</name>
</gene>
<dbReference type="RefSeq" id="WP_162534087.1">
    <property type="nucleotide sequence ID" value="NZ_CP029619.1"/>
</dbReference>
<sequence length="186" mass="20683">MERKALILTVTVADYRFPENFSCWCAGTLEAKGVPTVLEILEIPKEAMSHESLQLQAAQLNRLEELLLLSDLLLLILPSHQNMLPTALAPSIQLLASKKHYKKCKLITIGMDVTKKSNEIDYDLAFNYSSDQLYKQLGPIRCTAPTQIQDSPTGDMCPLFAASYDSLCSLIQQILDMGSTECTTKV</sequence>
<dbReference type="KEGG" id="cher:DK880_00245"/>
<dbReference type="EMBL" id="CP029619">
    <property type="protein sequence ID" value="AWN81577.1"/>
    <property type="molecule type" value="Genomic_DNA"/>
</dbReference>
<evidence type="ECO:0008006" key="3">
    <source>
        <dbReference type="Google" id="ProtNLM"/>
    </source>
</evidence>